<keyword evidence="3" id="KW-1185">Reference proteome</keyword>
<comment type="caution">
    <text evidence="2">The sequence shown here is derived from an EMBL/GenBank/DDBJ whole genome shotgun (WGS) entry which is preliminary data.</text>
</comment>
<name>A0ABD3FXP8_9STRA</name>
<feature type="region of interest" description="Disordered" evidence="1">
    <location>
        <begin position="296"/>
        <end position="316"/>
    </location>
</feature>
<protein>
    <recommendedName>
        <fullName evidence="4">Wings apart-like protein C-terminal domain-containing protein</fullName>
    </recommendedName>
</protein>
<feature type="compositionally biased region" description="Polar residues" evidence="1">
    <location>
        <begin position="16"/>
        <end position="31"/>
    </location>
</feature>
<feature type="region of interest" description="Disordered" evidence="1">
    <location>
        <begin position="1"/>
        <end position="43"/>
    </location>
</feature>
<evidence type="ECO:0000313" key="2">
    <source>
        <dbReference type="EMBL" id="KAL3670419.1"/>
    </source>
</evidence>
<evidence type="ECO:0008006" key="4">
    <source>
        <dbReference type="Google" id="ProtNLM"/>
    </source>
</evidence>
<dbReference type="EMBL" id="JBIMZQ010000007">
    <property type="protein sequence ID" value="KAL3670419.1"/>
    <property type="molecule type" value="Genomic_DNA"/>
</dbReference>
<dbReference type="AlphaFoldDB" id="A0ABD3FXP8"/>
<dbReference type="InterPro" id="IPR011989">
    <property type="entry name" value="ARM-like"/>
</dbReference>
<reference evidence="2 3" key="1">
    <citation type="submission" date="2024-09" db="EMBL/GenBank/DDBJ databases">
        <title>Genome sequencing and assembly of Phytophthora oleae, isolate VK10A, causative agent of rot of olive drupes.</title>
        <authorList>
            <person name="Conti Taguali S."/>
            <person name="Riolo M."/>
            <person name="La Spada F."/>
            <person name="Cacciola S.O."/>
            <person name="Dionisio G."/>
        </authorList>
    </citation>
    <scope>NUCLEOTIDE SEQUENCE [LARGE SCALE GENOMIC DNA]</scope>
    <source>
        <strain evidence="2 3">VK10A</strain>
    </source>
</reference>
<organism evidence="2 3">
    <name type="scientific">Phytophthora oleae</name>
    <dbReference type="NCBI Taxonomy" id="2107226"/>
    <lineage>
        <taxon>Eukaryota</taxon>
        <taxon>Sar</taxon>
        <taxon>Stramenopiles</taxon>
        <taxon>Oomycota</taxon>
        <taxon>Peronosporomycetes</taxon>
        <taxon>Peronosporales</taxon>
        <taxon>Peronosporaceae</taxon>
        <taxon>Phytophthora</taxon>
    </lineage>
</organism>
<feature type="compositionally biased region" description="Polar residues" evidence="1">
    <location>
        <begin position="921"/>
        <end position="934"/>
    </location>
</feature>
<proteinExistence type="predicted"/>
<dbReference type="PANTHER" id="PTHR22100:SF13">
    <property type="entry name" value="WINGS APART-LIKE PROTEIN HOMOLOG"/>
    <property type="match status" value="1"/>
</dbReference>
<gene>
    <name evidence="2" type="ORF">V7S43_004738</name>
</gene>
<dbReference type="InterPro" id="IPR039874">
    <property type="entry name" value="WAPL"/>
</dbReference>
<dbReference type="Gene3D" id="1.25.10.10">
    <property type="entry name" value="Leucine-rich Repeat Variant"/>
    <property type="match status" value="1"/>
</dbReference>
<accession>A0ABD3FXP8</accession>
<dbReference type="Proteomes" id="UP001632037">
    <property type="component" value="Unassembled WGS sequence"/>
</dbReference>
<dbReference type="PANTHER" id="PTHR22100">
    <property type="entry name" value="WINGS APART-LIKE PROTEIN HOMOLOG"/>
    <property type="match status" value="1"/>
</dbReference>
<sequence length="988" mass="110111">MAPSSMRSHVLARCSSGLSPPHSHSTDSGASPHTPRTFPASPEPLLSRLEAVDRFALYGRQHAHVDHLSGPDQDRTTILQSTMLLQEDGLLSSRLDDVTYLLDGLLKPVTTKRGRLTQTRSVLELIQLLKDPQILQAMELSSQSLKFQRKVKQLLLSKPREAQDETYRVSMAVLVYFLSDKAETQDYLDDKVLDSVVDTLKQEVDRGEKREGMENAVKDSVPLKKCLKRKKTEEIEDKAGSSLSKTTMQMLEDCCRLKMDELLQDREEFYVEGEVQTSVREMLCAALHNLLQVDGPSRSSGWRQQDQDNTQPDDDTFQRIRARKRQLMRNGGLDTLMQDLAKHLDGLEALLPSTQVEEVTVECARSLRHLNSLLSVFDQVLFLTMDVQQYISRKKSFVKLLLKITRWLGGLSWGSQAHNRWETQPTRMVQAVETLLSALRVLINLTHHNAEAASHLHALDGMQLFADSFYQLWTAEKTFLQSSVQEKWKFDVVLLLQSVMVNSIEFSDENRDVLASYQVDSRLSACDLFVQFFLAKLQSYKHLIELTEVQTTLLIDEDDNWNPEDVILGGCTSLLLGYLMKGSSTNSAAILTLLPDSSPRLLLRTLAVFVAFQSQVGALTPDVAESVLQVEKVLKSYQQYGITTDNVAAKSLPEFGERQGLIGVSTMKDQEMDGDLNSTMSIESSITSQSTNASPPALRARHLKNVCSNLDDSEDENEPQIPLKGTGLKHKGSQTSQALGLRTPTRTPPRSPGRKRLRTNSPMKTHNGKSPSRSSSIAVLPDGSLSSPVVAGLLKRTRQLVEEFDAEFIRLTPTPRRDSREGETATDRSTMDVACRDSSNGLEISEVAVDKEIQRALTSKRRKKPMRDADTSSTSAVVYQASFDLAASSTPRCPQRTKNNNLLLHTPTRAQHSPGLYRPSPSLNLTPTKSSPSTPLRKKKASGLLRTTERAPPTAVNESLSASFHRRKTKAIRVAASTGISSVFDFDD</sequence>
<evidence type="ECO:0000256" key="1">
    <source>
        <dbReference type="SAM" id="MobiDB-lite"/>
    </source>
</evidence>
<feature type="compositionally biased region" description="Polar residues" evidence="1">
    <location>
        <begin position="759"/>
        <end position="777"/>
    </location>
</feature>
<evidence type="ECO:0000313" key="3">
    <source>
        <dbReference type="Proteomes" id="UP001632037"/>
    </source>
</evidence>
<feature type="region of interest" description="Disordered" evidence="1">
    <location>
        <begin position="909"/>
        <end position="960"/>
    </location>
</feature>
<feature type="region of interest" description="Disordered" evidence="1">
    <location>
        <begin position="709"/>
        <end position="783"/>
    </location>
</feature>